<organism evidence="3">
    <name type="scientific">Brugia timori</name>
    <dbReference type="NCBI Taxonomy" id="42155"/>
    <lineage>
        <taxon>Eukaryota</taxon>
        <taxon>Metazoa</taxon>
        <taxon>Ecdysozoa</taxon>
        <taxon>Nematoda</taxon>
        <taxon>Chromadorea</taxon>
        <taxon>Rhabditida</taxon>
        <taxon>Spirurina</taxon>
        <taxon>Spiruromorpha</taxon>
        <taxon>Filarioidea</taxon>
        <taxon>Onchocercidae</taxon>
        <taxon>Brugia</taxon>
    </lineage>
</organism>
<name>A0A0R3QHZ5_9BILA</name>
<protein>
    <submittedName>
        <fullName evidence="3">RNA-dependent RNA polymerase</fullName>
    </submittedName>
</protein>
<dbReference type="AlphaFoldDB" id="A0A0R3QHZ5"/>
<reference evidence="1 2" key="2">
    <citation type="submission" date="2018-11" db="EMBL/GenBank/DDBJ databases">
        <authorList>
            <consortium name="Pathogen Informatics"/>
        </authorList>
    </citation>
    <scope>NUCLEOTIDE SEQUENCE [LARGE SCALE GENOMIC DNA]</scope>
</reference>
<dbReference type="EMBL" id="UZAG01005589">
    <property type="protein sequence ID" value="VDO17916.1"/>
    <property type="molecule type" value="Genomic_DNA"/>
</dbReference>
<gene>
    <name evidence="1" type="ORF">BTMF_LOCUS5279</name>
</gene>
<proteinExistence type="predicted"/>
<evidence type="ECO:0000313" key="2">
    <source>
        <dbReference type="Proteomes" id="UP000280834"/>
    </source>
</evidence>
<sequence>VWENKHQIKCYLTLFTKLCFKQANDLPYVEVFRSSGDELEKSREGHVVPPTSLRSLAVERSFPTPRTEPIPLRFAAAKLGGVRPYR</sequence>
<dbReference type="WBParaSite" id="BTMF_0000601901-mRNA-1">
    <property type="protein sequence ID" value="BTMF_0000601901-mRNA-1"/>
    <property type="gene ID" value="BTMF_0000601901"/>
</dbReference>
<evidence type="ECO:0000313" key="1">
    <source>
        <dbReference type="EMBL" id="VDO17916.1"/>
    </source>
</evidence>
<dbReference type="Proteomes" id="UP000280834">
    <property type="component" value="Unassembled WGS sequence"/>
</dbReference>
<keyword evidence="2" id="KW-1185">Reference proteome</keyword>
<accession>A0A0R3QHZ5</accession>
<dbReference type="STRING" id="42155.A0A0R3QHZ5"/>
<reference evidence="3" key="1">
    <citation type="submission" date="2017-02" db="UniProtKB">
        <authorList>
            <consortium name="WormBaseParasite"/>
        </authorList>
    </citation>
    <scope>IDENTIFICATION</scope>
</reference>
<evidence type="ECO:0000313" key="3">
    <source>
        <dbReference type="WBParaSite" id="BTMF_0000601901-mRNA-1"/>
    </source>
</evidence>